<gene>
    <name evidence="1" type="ORF">ICT70_09055</name>
</gene>
<dbReference type="PIRSF" id="PIRSF026426">
    <property type="entry name" value="DUF1499"/>
    <property type="match status" value="1"/>
</dbReference>
<keyword evidence="2" id="KW-1185">Reference proteome</keyword>
<dbReference type="PANTHER" id="PTHR34801:SF6">
    <property type="entry name" value="SLL1620 PROTEIN"/>
    <property type="match status" value="1"/>
</dbReference>
<dbReference type="PANTHER" id="PTHR34801">
    <property type="entry name" value="EXPRESSED PROTEIN"/>
    <property type="match status" value="1"/>
</dbReference>
<evidence type="ECO:0000313" key="2">
    <source>
        <dbReference type="Proteomes" id="UP000632828"/>
    </source>
</evidence>
<dbReference type="Proteomes" id="UP000632828">
    <property type="component" value="Unassembled WGS sequence"/>
</dbReference>
<sequence>MCLMSCAGNQSGNLGVTAATLSSCHASPNCVCSDCDSTKHQIDPFILAVPALQAWQAVHEQITALSRTRIISFSDHYLHAECRSAVFGFVDDLELHLRPEEGIIAVRSAARLGYYDFGVNRKRIETLRSALRQEGVVR</sequence>
<proteinExistence type="predicted"/>
<dbReference type="EMBL" id="JACWUN010000009">
    <property type="protein sequence ID" value="MBD1400817.1"/>
    <property type="molecule type" value="Genomic_DNA"/>
</dbReference>
<dbReference type="AlphaFoldDB" id="A0A8J6UL91"/>
<accession>A0A8J6UL91</accession>
<protein>
    <submittedName>
        <fullName evidence="1">DUF1499 domain-containing protein</fullName>
    </submittedName>
</protein>
<evidence type="ECO:0000313" key="1">
    <source>
        <dbReference type="EMBL" id="MBD1400817.1"/>
    </source>
</evidence>
<reference evidence="1" key="1">
    <citation type="submission" date="2020-09" db="EMBL/GenBank/DDBJ databases">
        <title>Pelobacter alkaliphilus sp. nov., a novel anaerobic arsenate-reducing bacterium from terrestrial mud volcano.</title>
        <authorList>
            <person name="Khomyakova M.A."/>
            <person name="Merkel A.Y."/>
            <person name="Slobodkin A.I."/>
        </authorList>
    </citation>
    <scope>NUCLEOTIDE SEQUENCE</scope>
    <source>
        <strain evidence="1">M08fum</strain>
    </source>
</reference>
<organism evidence="1 2">
    <name type="scientific">Pelovirga terrestris</name>
    <dbReference type="NCBI Taxonomy" id="2771352"/>
    <lineage>
        <taxon>Bacteria</taxon>
        <taxon>Pseudomonadati</taxon>
        <taxon>Thermodesulfobacteriota</taxon>
        <taxon>Desulfuromonadia</taxon>
        <taxon>Geobacterales</taxon>
        <taxon>Geobacteraceae</taxon>
        <taxon>Pelovirga</taxon>
    </lineage>
</organism>
<dbReference type="InterPro" id="IPR010865">
    <property type="entry name" value="DUF1499"/>
</dbReference>
<name>A0A8J6UL91_9BACT</name>
<comment type="caution">
    <text evidence="1">The sequence shown here is derived from an EMBL/GenBank/DDBJ whole genome shotgun (WGS) entry which is preliminary data.</text>
</comment>
<dbReference type="Pfam" id="PF07386">
    <property type="entry name" value="DUF1499"/>
    <property type="match status" value="1"/>
</dbReference>